<reference evidence="1 2" key="1">
    <citation type="submission" date="2014-04" db="EMBL/GenBank/DDBJ databases">
        <authorList>
            <person name="Bishop-Lilly K.A."/>
            <person name="Broomall S.M."/>
            <person name="Chain P.S."/>
            <person name="Chertkov O."/>
            <person name="Coyne S.R."/>
            <person name="Daligault H.E."/>
            <person name="Davenport K.W."/>
            <person name="Erkkila T."/>
            <person name="Frey K.G."/>
            <person name="Gibbons H.S."/>
            <person name="Gu W."/>
            <person name="Jaissle J."/>
            <person name="Johnson S.L."/>
            <person name="Koroleva G.I."/>
            <person name="Ladner J.T."/>
            <person name="Lo C.-C."/>
            <person name="Minogue T.D."/>
            <person name="Munk C."/>
            <person name="Palacios G.F."/>
            <person name="Redden C.L."/>
            <person name="Rosenzweig C.N."/>
            <person name="Scholz M.B."/>
            <person name="Teshima H."/>
            <person name="Xu Y."/>
        </authorList>
    </citation>
    <scope>NUCLEOTIDE SEQUENCE [LARGE SCALE GENOMIC DNA]</scope>
    <source>
        <strain evidence="1 2">8244</strain>
    </source>
</reference>
<evidence type="ECO:0000313" key="2">
    <source>
        <dbReference type="Proteomes" id="UP000029278"/>
    </source>
</evidence>
<proteinExistence type="predicted"/>
<sequence>MGKTRGSGLHRIKAAFLEREFRLKVFDSLVLRNYGGPGAVENTRTFLLI</sequence>
<dbReference type="AlphaFoldDB" id="A0A090YAZ5"/>
<organism evidence="1 2">
    <name type="scientific">Paenibacillus macerans</name>
    <name type="common">Bacillus macerans</name>
    <dbReference type="NCBI Taxonomy" id="44252"/>
    <lineage>
        <taxon>Bacteria</taxon>
        <taxon>Bacillati</taxon>
        <taxon>Bacillota</taxon>
        <taxon>Bacilli</taxon>
        <taxon>Bacillales</taxon>
        <taxon>Paenibacillaceae</taxon>
        <taxon>Paenibacillus</taxon>
    </lineage>
</organism>
<dbReference type="Proteomes" id="UP000029278">
    <property type="component" value="Unassembled WGS sequence"/>
</dbReference>
<evidence type="ECO:0000313" key="1">
    <source>
        <dbReference type="EMBL" id="KFM94997.1"/>
    </source>
</evidence>
<dbReference type="STRING" id="44252.DJ90_5876"/>
<name>A0A090YAZ5_PAEMA</name>
<keyword evidence="2" id="KW-1185">Reference proteome</keyword>
<gene>
    <name evidence="1" type="ORF">DJ90_5876</name>
</gene>
<dbReference type="HOGENOM" id="CLU_3138550_0_0_9"/>
<dbReference type="EMBL" id="JMQA01000044">
    <property type="protein sequence ID" value="KFM94997.1"/>
    <property type="molecule type" value="Genomic_DNA"/>
</dbReference>
<accession>A0A090YAZ5</accession>
<protein>
    <submittedName>
        <fullName evidence="1">Uncharacterized protein</fullName>
    </submittedName>
</protein>
<comment type="caution">
    <text evidence="1">The sequence shown here is derived from an EMBL/GenBank/DDBJ whole genome shotgun (WGS) entry which is preliminary data.</text>
</comment>